<feature type="compositionally biased region" description="Low complexity" evidence="1">
    <location>
        <begin position="592"/>
        <end position="604"/>
    </location>
</feature>
<protein>
    <recommendedName>
        <fullName evidence="2">C2H2-type domain-containing protein</fullName>
    </recommendedName>
</protein>
<feature type="compositionally biased region" description="Polar residues" evidence="1">
    <location>
        <begin position="568"/>
        <end position="579"/>
    </location>
</feature>
<accession>A0AAV2BSC9</accession>
<feature type="region of interest" description="Disordered" evidence="1">
    <location>
        <begin position="493"/>
        <end position="513"/>
    </location>
</feature>
<evidence type="ECO:0000313" key="4">
    <source>
        <dbReference type="Proteomes" id="UP001497382"/>
    </source>
</evidence>
<dbReference type="InterPro" id="IPR013087">
    <property type="entry name" value="Znf_C2H2_type"/>
</dbReference>
<name>A0AAV2BSC9_9ARAC</name>
<evidence type="ECO:0000313" key="3">
    <source>
        <dbReference type="EMBL" id="CAL1299062.1"/>
    </source>
</evidence>
<gene>
    <name evidence="3" type="ORF">LARSCL_LOCUS21127</name>
</gene>
<feature type="region of interest" description="Disordered" evidence="1">
    <location>
        <begin position="676"/>
        <end position="702"/>
    </location>
</feature>
<feature type="compositionally biased region" description="Polar residues" evidence="1">
    <location>
        <begin position="1195"/>
        <end position="1208"/>
    </location>
</feature>
<dbReference type="EMBL" id="CAXIEN010000483">
    <property type="protein sequence ID" value="CAL1299062.1"/>
    <property type="molecule type" value="Genomic_DNA"/>
</dbReference>
<sequence>MDCLASRFIKSYATDNVFFVSEGNPDEPSINGFSGKASNLCGECHDFISNYKDFILHIQTHTQKLHQCSTCILSFPSDMKHSDPEKNPVYNCFSCKTTFDGDPRCSSFEPLIFCNLEKLDSKGLDLARKVSDIVRFKLVFTIQERKRENNAVADSLVGTSHHVENFSKRKPSNFSSERPKVLSKGKPSIFRASYCPGSRILILKRKTSKISASYCAESWKIISKGKPTNFCASHHAESRKTISKGKPSNFCASHHHENNKVVNKGKPLVHSKTSSKSKKIACSNRVAKSVFLKESDCTRDHPKNTKQYAGNITIRPPKLNCNKIKARVSFPQNYQIIKSSGSKLVLKLKNSKKESKLMIVNKRDSFNQERRASRRFSLPNQHNINGYHVGDLNSEIQNDSSSATPIRLLMCGGNADSFACSTNQLNKTTEEIPGLMYQINTIGENYPIMLYTSINIPVSTSQEITSVSSSIPLSSASSTPALIPVTMSLSNTTHNLKSTGKSQETTSVNPSMLLSSASSTPALICPIMSPSNSSYNLKSTEMPPETTTVNPSMPLPSASSAPALIPSTMSPSNSSYNLKSTERPSETTTVNPSMPLSSASSAPALIPSTMCPSNSYIRSKALIKDVAINPNQTSASLNTSECLPIKHKIKPKKSDKKKVDNLTRVINSLRKLNLLGKDSRASRKQQSSVRQKSNSAGDSPKITQVFYTSKDSLVREVKMGKNGGDVQQDCKSCNGDKEHNENYLYLVTEMMRSKTSSDDAEQNRSDVCFVRKMMGSKSSGNDAEQNQNGFRVAMDSLPSSLNTLEVIPNKEVPAIPDDVCSTKNIDASVPTHIPSSMNSDVLRNNETSTRNILPSHQIKNSGKGFNTSTDSLAIMNETEMPEYGVLSVPHFEKKRCDAVVLNSNVGQDNSFAQNNLMPVNDVQNQNVKVTRFHGSIPSADGTIVQSTFDSISDKSYVLLTKAVKVCDFMFINYNKIKESLKPLVIPFKKFEILNSGGWLSIPKKKLMTTYSEKASNDTACSNRLSVPTNFVLVPDKNNITYDIYLQSSGAEDLRKHQDVAVKDLQYPNISHSVSFQSSQYLNRSAQMNIDNSHSELHSSKSPINENFKSFYPNHESSEVNDSFQNIVSTNLSQWDCSGNLKGKISVDNKLKCTSNDSLNISQHLVGLEHSKLANVCILQPDINNPKPLTNEKSKNVVSLNSKTDNKPSSGIEDENWKRFQKLYNLKKFSIHLDRLPSAVCQSLYSSKNERVDQVLNNSKKLSVVLTKLPHYVCSYATYKIYEQSGEQKSALHKKRKLESVDENIPAQDKDLLCVSLENSNSITNSHITRHNASTSINAKIVGKKSNFPLQATCSTVPMELTNESHSTDVHIVENPGLSFSSHCKKESSICNQAVEQTGTPTDNIASRLPDPIASSSADMQTSSINGNFQTLSSNGVTPTELIKLVTTDLNNMKNGGTKENNFVPPDHLNHQPLQTSVTPTELIELLVTDLNNMKNRITEENNFVPLDHLNQQPLQTSVVVSNAYAKQNFDTCNPKLTNQIDIPVSMCGVNHGNPSSNISQLHVPSTPDSYGLSCCHSSAPSTSNSKELNSSFVSMPSTFNSNDLNSLSLFVPSTSSANKLNSCPQPSGALAENILCCDDLNTFEFRNREQVPAIGVHSLSSDSSSLENLEALHQVIDESECDLSGHSVVDEFYSMSDYQNKLYSDCYEKSLEEINVFSLCKTEYQLKYLRNRIKYINETLAKVVQNMHSLTFLKPQILLNRLPDSIYEKHLKKKPIMLSSMLPTITEVHSLSNEKTYS</sequence>
<feature type="domain" description="C2H2-type" evidence="2">
    <location>
        <begin position="41"/>
        <end position="61"/>
    </location>
</feature>
<comment type="caution">
    <text evidence="3">The sequence shown here is derived from an EMBL/GenBank/DDBJ whole genome shotgun (WGS) entry which is preliminary data.</text>
</comment>
<evidence type="ECO:0000259" key="2">
    <source>
        <dbReference type="PROSITE" id="PS00028"/>
    </source>
</evidence>
<feature type="compositionally biased region" description="Polar residues" evidence="1">
    <location>
        <begin position="535"/>
        <end position="550"/>
    </location>
</feature>
<dbReference type="Proteomes" id="UP001497382">
    <property type="component" value="Unassembled WGS sequence"/>
</dbReference>
<organism evidence="3 4">
    <name type="scientific">Larinioides sclopetarius</name>
    <dbReference type="NCBI Taxonomy" id="280406"/>
    <lineage>
        <taxon>Eukaryota</taxon>
        <taxon>Metazoa</taxon>
        <taxon>Ecdysozoa</taxon>
        <taxon>Arthropoda</taxon>
        <taxon>Chelicerata</taxon>
        <taxon>Arachnida</taxon>
        <taxon>Araneae</taxon>
        <taxon>Araneomorphae</taxon>
        <taxon>Entelegynae</taxon>
        <taxon>Araneoidea</taxon>
        <taxon>Araneidae</taxon>
        <taxon>Larinioides</taxon>
    </lineage>
</organism>
<reference evidence="3 4" key="1">
    <citation type="submission" date="2024-04" db="EMBL/GenBank/DDBJ databases">
        <authorList>
            <person name="Rising A."/>
            <person name="Reimegard J."/>
            <person name="Sonavane S."/>
            <person name="Akerstrom W."/>
            <person name="Nylinder S."/>
            <person name="Hedman E."/>
            <person name="Kallberg Y."/>
        </authorList>
    </citation>
    <scope>NUCLEOTIDE SEQUENCE [LARGE SCALE GENOMIC DNA]</scope>
</reference>
<feature type="region of interest" description="Disordered" evidence="1">
    <location>
        <begin position="1187"/>
        <end position="1210"/>
    </location>
</feature>
<dbReference type="PROSITE" id="PS00028">
    <property type="entry name" value="ZINC_FINGER_C2H2_1"/>
    <property type="match status" value="1"/>
</dbReference>
<evidence type="ECO:0000256" key="1">
    <source>
        <dbReference type="SAM" id="MobiDB-lite"/>
    </source>
</evidence>
<proteinExistence type="predicted"/>
<keyword evidence="4" id="KW-1185">Reference proteome</keyword>
<feature type="region of interest" description="Disordered" evidence="1">
    <location>
        <begin position="535"/>
        <end position="604"/>
    </location>
</feature>
<feature type="compositionally biased region" description="Low complexity" evidence="1">
    <location>
        <begin position="551"/>
        <end position="567"/>
    </location>
</feature>
<feature type="compositionally biased region" description="Low complexity" evidence="1">
    <location>
        <begin position="684"/>
        <end position="695"/>
    </location>
</feature>